<dbReference type="InterPro" id="IPR036890">
    <property type="entry name" value="HATPase_C_sf"/>
</dbReference>
<name>A0A2Y9CA48_9FIRM</name>
<evidence type="ECO:0000256" key="5">
    <source>
        <dbReference type="ARBA" id="ARBA00022679"/>
    </source>
</evidence>
<dbReference type="Proteomes" id="UP000245845">
    <property type="component" value="Unassembled WGS sequence"/>
</dbReference>
<dbReference type="GO" id="GO:0000155">
    <property type="term" value="F:phosphorelay sensor kinase activity"/>
    <property type="evidence" value="ECO:0007669"/>
    <property type="project" value="InterPro"/>
</dbReference>
<evidence type="ECO:0000256" key="3">
    <source>
        <dbReference type="ARBA" id="ARBA00012438"/>
    </source>
</evidence>
<keyword evidence="5" id="KW-0808">Transferase</keyword>
<feature type="transmembrane region" description="Helical" evidence="8">
    <location>
        <begin position="170"/>
        <end position="191"/>
    </location>
</feature>
<dbReference type="PRINTS" id="PR00344">
    <property type="entry name" value="BCTRLSENSOR"/>
</dbReference>
<evidence type="ECO:0000313" key="10">
    <source>
        <dbReference type="EMBL" id="PWJ29001.1"/>
    </source>
</evidence>
<protein>
    <recommendedName>
        <fullName evidence="3">histidine kinase</fullName>
        <ecNumber evidence="3">2.7.13.3</ecNumber>
    </recommendedName>
</protein>
<dbReference type="CDD" id="cd00082">
    <property type="entry name" value="HisKA"/>
    <property type="match status" value="1"/>
</dbReference>
<dbReference type="InterPro" id="IPR036097">
    <property type="entry name" value="HisK_dim/P_sf"/>
</dbReference>
<dbReference type="Gene3D" id="1.10.287.130">
    <property type="match status" value="1"/>
</dbReference>
<dbReference type="SUPFAM" id="SSF47384">
    <property type="entry name" value="Homodimeric domain of signal transducing histidine kinase"/>
    <property type="match status" value="1"/>
</dbReference>
<dbReference type="GO" id="GO:0016036">
    <property type="term" value="P:cellular response to phosphate starvation"/>
    <property type="evidence" value="ECO:0007669"/>
    <property type="project" value="TreeGrafter"/>
</dbReference>
<dbReference type="AlphaFoldDB" id="A0A2Y9CA48"/>
<dbReference type="GO" id="GO:0004721">
    <property type="term" value="F:phosphoprotein phosphatase activity"/>
    <property type="evidence" value="ECO:0007669"/>
    <property type="project" value="TreeGrafter"/>
</dbReference>
<keyword evidence="6" id="KW-0418">Kinase</keyword>
<dbReference type="SUPFAM" id="SSF55874">
    <property type="entry name" value="ATPase domain of HSP90 chaperone/DNA topoisomerase II/histidine kinase"/>
    <property type="match status" value="1"/>
</dbReference>
<dbReference type="InterPro" id="IPR003594">
    <property type="entry name" value="HATPase_dom"/>
</dbReference>
<dbReference type="EC" id="2.7.13.3" evidence="3"/>
<feature type="domain" description="Histidine kinase" evidence="9">
    <location>
        <begin position="216"/>
        <end position="431"/>
    </location>
</feature>
<dbReference type="SMART" id="SM00388">
    <property type="entry name" value="HisKA"/>
    <property type="match status" value="1"/>
</dbReference>
<reference evidence="10 11" key="1">
    <citation type="submission" date="2018-05" db="EMBL/GenBank/DDBJ databases">
        <title>The Hungate 1000. A catalogue of reference genomes from the rumen microbiome.</title>
        <authorList>
            <person name="Kelly W."/>
        </authorList>
    </citation>
    <scope>NUCLEOTIDE SEQUENCE [LARGE SCALE GENOMIC DNA]</scope>
    <source>
        <strain evidence="10 11">NLAE-zl-C242</strain>
    </source>
</reference>
<keyword evidence="8" id="KW-1133">Transmembrane helix</keyword>
<keyword evidence="11" id="KW-1185">Reference proteome</keyword>
<evidence type="ECO:0000256" key="6">
    <source>
        <dbReference type="ARBA" id="ARBA00022777"/>
    </source>
</evidence>
<evidence type="ECO:0000256" key="7">
    <source>
        <dbReference type="ARBA" id="ARBA00023012"/>
    </source>
</evidence>
<keyword evidence="7" id="KW-0902">Two-component regulatory system</keyword>
<dbReference type="OrthoDB" id="9813151at2"/>
<dbReference type="Gene3D" id="3.30.565.10">
    <property type="entry name" value="Histidine kinase-like ATPase, C-terminal domain"/>
    <property type="match status" value="1"/>
</dbReference>
<dbReference type="GO" id="GO:0005886">
    <property type="term" value="C:plasma membrane"/>
    <property type="evidence" value="ECO:0007669"/>
    <property type="project" value="TreeGrafter"/>
</dbReference>
<dbReference type="Pfam" id="PF00512">
    <property type="entry name" value="HisKA"/>
    <property type="match status" value="1"/>
</dbReference>
<evidence type="ECO:0000256" key="1">
    <source>
        <dbReference type="ARBA" id="ARBA00000085"/>
    </source>
</evidence>
<evidence type="ECO:0000256" key="2">
    <source>
        <dbReference type="ARBA" id="ARBA00004370"/>
    </source>
</evidence>
<keyword evidence="8" id="KW-0472">Membrane</keyword>
<dbReference type="SMART" id="SM00387">
    <property type="entry name" value="HATPase_c"/>
    <property type="match status" value="1"/>
</dbReference>
<organism evidence="10 11">
    <name type="scientific">Faecalicatena orotica</name>
    <dbReference type="NCBI Taxonomy" id="1544"/>
    <lineage>
        <taxon>Bacteria</taxon>
        <taxon>Bacillati</taxon>
        <taxon>Bacillota</taxon>
        <taxon>Clostridia</taxon>
        <taxon>Lachnospirales</taxon>
        <taxon>Lachnospiraceae</taxon>
        <taxon>Faecalicatena</taxon>
    </lineage>
</organism>
<evidence type="ECO:0000259" key="9">
    <source>
        <dbReference type="PROSITE" id="PS50109"/>
    </source>
</evidence>
<feature type="transmembrane region" description="Helical" evidence="8">
    <location>
        <begin position="12"/>
        <end position="34"/>
    </location>
</feature>
<evidence type="ECO:0000256" key="8">
    <source>
        <dbReference type="SAM" id="Phobius"/>
    </source>
</evidence>
<comment type="subcellular location">
    <subcellularLocation>
        <location evidence="2">Membrane</location>
    </subcellularLocation>
</comment>
<dbReference type="EMBL" id="QGDL01000007">
    <property type="protein sequence ID" value="PWJ29001.1"/>
    <property type="molecule type" value="Genomic_DNA"/>
</dbReference>
<comment type="caution">
    <text evidence="10">The sequence shown here is derived from an EMBL/GenBank/DDBJ whole genome shotgun (WGS) entry which is preliminary data.</text>
</comment>
<dbReference type="Pfam" id="PF02518">
    <property type="entry name" value="HATPase_c"/>
    <property type="match status" value="1"/>
</dbReference>
<sequence length="431" mass="48518">MFREFKKNLIFLYTLSTGLILTLIVVLTFLFSLVSLENKRQSLFQNHLFTLTSRLQTDNTVTDSYLAEMETRNELIIYIEENGTPLFFPGTYETTKNRDFLLEQAGRQAEKEGIYADSLPVSSNTLQSSVFRTKGQHHDTWLGNVLVIRTDSSYKKLILLSDESGEHFRILIMGLLFLLADCIGVFLLYLAGRRFVRRASAPLEESYQKQQDFVSAASHELRSPLAVIQANAAAIADAPLEMPRLLSVIQKECDRGSSLVKNLLLLANMDSNHLTIQKENVEIDELLLHLLELYEPVFHAKNSSLLLELPDMVLPRIKADPALCLQIFTILLDNAAAYGLENSRYPKILLKAETLQGHVSVSVVDYGAGVPEEEKGRIFDRFYRGDKSRSKKEHFGLGLSIASELARVQGARLKVEDTDGGGSTFTVEFYV</sequence>
<proteinExistence type="predicted"/>
<dbReference type="PANTHER" id="PTHR45453:SF1">
    <property type="entry name" value="PHOSPHATE REGULON SENSOR PROTEIN PHOR"/>
    <property type="match status" value="1"/>
</dbReference>
<keyword evidence="8" id="KW-0812">Transmembrane</keyword>
<dbReference type="InterPro" id="IPR003661">
    <property type="entry name" value="HisK_dim/P_dom"/>
</dbReference>
<dbReference type="PROSITE" id="PS50109">
    <property type="entry name" value="HIS_KIN"/>
    <property type="match status" value="1"/>
</dbReference>
<keyword evidence="4" id="KW-0597">Phosphoprotein</keyword>
<gene>
    <name evidence="10" type="ORF">A8806_107149</name>
</gene>
<comment type="catalytic activity">
    <reaction evidence="1">
        <text>ATP + protein L-histidine = ADP + protein N-phospho-L-histidine.</text>
        <dbReference type="EC" id="2.7.13.3"/>
    </reaction>
</comment>
<dbReference type="PANTHER" id="PTHR45453">
    <property type="entry name" value="PHOSPHATE REGULON SENSOR PROTEIN PHOR"/>
    <property type="match status" value="1"/>
</dbReference>
<evidence type="ECO:0000313" key="11">
    <source>
        <dbReference type="Proteomes" id="UP000245845"/>
    </source>
</evidence>
<evidence type="ECO:0000256" key="4">
    <source>
        <dbReference type="ARBA" id="ARBA00022553"/>
    </source>
</evidence>
<dbReference type="InterPro" id="IPR050351">
    <property type="entry name" value="BphY/WalK/GraS-like"/>
</dbReference>
<accession>A0A2Y9CA48</accession>
<dbReference type="InterPro" id="IPR004358">
    <property type="entry name" value="Sig_transdc_His_kin-like_C"/>
</dbReference>
<dbReference type="InterPro" id="IPR005467">
    <property type="entry name" value="His_kinase_dom"/>
</dbReference>
<dbReference type="RefSeq" id="WP_109731541.1">
    <property type="nucleotide sequence ID" value="NZ_BAAACK010000011.1"/>
</dbReference>